<sequence>MEKFDIIIHPTVSDRDATDTKPCYYIPCMVKKGPDCPINEQFYVTEKNCTKSNWLCFKFKFLPGHLINHLIASLSRKYEIAEVPVRGQTKRQIALFRGTVVFKLQKTSKLLVMTYPNVIQIQVWDFGKHGNIERCFFKDIDDFVTGEIKHYNKKKIQNDDCKI</sequence>
<dbReference type="EMBL" id="CACVKT020000957">
    <property type="protein sequence ID" value="CAC5364225.1"/>
    <property type="molecule type" value="Genomic_DNA"/>
</dbReference>
<protein>
    <submittedName>
        <fullName evidence="1">Uncharacterized protein</fullName>
    </submittedName>
</protein>
<dbReference type="AlphaFoldDB" id="A0A6J8A8U1"/>
<evidence type="ECO:0000313" key="1">
    <source>
        <dbReference type="EMBL" id="CAC5364225.1"/>
    </source>
</evidence>
<accession>A0A6J8A8U1</accession>
<keyword evidence="2" id="KW-1185">Reference proteome</keyword>
<gene>
    <name evidence="1" type="ORF">MCOR_5344</name>
</gene>
<evidence type="ECO:0000313" key="2">
    <source>
        <dbReference type="Proteomes" id="UP000507470"/>
    </source>
</evidence>
<dbReference type="Proteomes" id="UP000507470">
    <property type="component" value="Unassembled WGS sequence"/>
</dbReference>
<proteinExistence type="predicted"/>
<organism evidence="1 2">
    <name type="scientific">Mytilus coruscus</name>
    <name type="common">Sea mussel</name>
    <dbReference type="NCBI Taxonomy" id="42192"/>
    <lineage>
        <taxon>Eukaryota</taxon>
        <taxon>Metazoa</taxon>
        <taxon>Spiralia</taxon>
        <taxon>Lophotrochozoa</taxon>
        <taxon>Mollusca</taxon>
        <taxon>Bivalvia</taxon>
        <taxon>Autobranchia</taxon>
        <taxon>Pteriomorphia</taxon>
        <taxon>Mytilida</taxon>
        <taxon>Mytiloidea</taxon>
        <taxon>Mytilidae</taxon>
        <taxon>Mytilinae</taxon>
        <taxon>Mytilus</taxon>
    </lineage>
</organism>
<reference evidence="1 2" key="1">
    <citation type="submission" date="2020-06" db="EMBL/GenBank/DDBJ databases">
        <authorList>
            <person name="Li R."/>
            <person name="Bekaert M."/>
        </authorList>
    </citation>
    <scope>NUCLEOTIDE SEQUENCE [LARGE SCALE GENOMIC DNA]</scope>
    <source>
        <strain evidence="2">wild</strain>
    </source>
</reference>
<dbReference type="OrthoDB" id="10401034at2759"/>
<name>A0A6J8A8U1_MYTCO</name>